<gene>
    <name evidence="2" type="ORF">COA17_05060</name>
</gene>
<dbReference type="PANTHER" id="PTHR35894:SF5">
    <property type="entry name" value="MU-LIKE PROPHAGE FLUMU DNA TRANSPOSITION PROTEIN B"/>
    <property type="match status" value="1"/>
</dbReference>
<dbReference type="SMART" id="SM00382">
    <property type="entry name" value="AAA"/>
    <property type="match status" value="1"/>
</dbReference>
<dbReference type="InterPro" id="IPR049945">
    <property type="entry name" value="AAA_22"/>
</dbReference>
<dbReference type="SUPFAM" id="SSF52540">
    <property type="entry name" value="P-loop containing nucleoside triphosphate hydrolases"/>
    <property type="match status" value="1"/>
</dbReference>
<dbReference type="InterPro" id="IPR052026">
    <property type="entry name" value="ExeA_AAA_ATPase_DNA-bind"/>
</dbReference>
<dbReference type="Pfam" id="PF13401">
    <property type="entry name" value="AAA_22"/>
    <property type="match status" value="1"/>
</dbReference>
<dbReference type="AlphaFoldDB" id="A0A2A4I1V2"/>
<dbReference type="PANTHER" id="PTHR35894">
    <property type="entry name" value="GENERAL SECRETION PATHWAY PROTEIN A-RELATED"/>
    <property type="match status" value="1"/>
</dbReference>
<comment type="caution">
    <text evidence="2">The sequence shown here is derived from an EMBL/GenBank/DDBJ whole genome shotgun (WGS) entry which is preliminary data.</text>
</comment>
<sequence length="347" mass="37454">MYDAFYGLADRPFQLTPDPRFWCETSTHRKAMAYLGYGLAQGEGFIVITGDIGAGKTTLVGHLTAQIDPANLNVITIVSTAVEHEDLLRIVAQGLNLDPAGKTKAELLMIVERGLHAVARTGRRTLLIVDEAQALPPSALEELRMLSNFQAGGRALVQIFLLGQPEFRERLNGSDRLEQLRQRVIAVHHLDPMAAEEVEDYVTHRLTVAGWTGRPAFSADAFAALHRATGGVPRRLNHLMTRVLLHGSLAQAETIDAALIAGVVADEERDLPAPRADAPATPRPAATVANDAAATTLTRADPQTEARIAALEARIAEQDAALRRVLTLLVDWVEGDAARAEAMRGAA</sequence>
<dbReference type="EMBL" id="NWVD01000001">
    <property type="protein sequence ID" value="PCG10746.1"/>
    <property type="molecule type" value="Genomic_DNA"/>
</dbReference>
<evidence type="ECO:0000313" key="3">
    <source>
        <dbReference type="Proteomes" id="UP000218784"/>
    </source>
</evidence>
<proteinExistence type="predicted"/>
<evidence type="ECO:0000313" key="2">
    <source>
        <dbReference type="EMBL" id="PCG10746.1"/>
    </source>
</evidence>
<dbReference type="GO" id="GO:0016887">
    <property type="term" value="F:ATP hydrolysis activity"/>
    <property type="evidence" value="ECO:0007669"/>
    <property type="project" value="InterPro"/>
</dbReference>
<protein>
    <submittedName>
        <fullName evidence="2">General secretion pathway protein</fullName>
    </submittedName>
</protein>
<dbReference type="Gene3D" id="3.40.50.300">
    <property type="entry name" value="P-loop containing nucleotide triphosphate hydrolases"/>
    <property type="match status" value="1"/>
</dbReference>
<dbReference type="InterPro" id="IPR027417">
    <property type="entry name" value="P-loop_NTPase"/>
</dbReference>
<name>A0A2A4I1V2_9SPHN</name>
<accession>A0A2A4I1V2</accession>
<evidence type="ECO:0000259" key="1">
    <source>
        <dbReference type="SMART" id="SM00382"/>
    </source>
</evidence>
<dbReference type="InterPro" id="IPR003593">
    <property type="entry name" value="AAA+_ATPase"/>
</dbReference>
<dbReference type="CDD" id="cd02019">
    <property type="entry name" value="NK"/>
    <property type="match status" value="1"/>
</dbReference>
<organism evidence="2 3">
    <name type="scientific">Sphingomonas ginsenosidimutans</name>
    <dbReference type="NCBI Taxonomy" id="862134"/>
    <lineage>
        <taxon>Bacteria</taxon>
        <taxon>Pseudomonadati</taxon>
        <taxon>Pseudomonadota</taxon>
        <taxon>Alphaproteobacteria</taxon>
        <taxon>Sphingomonadales</taxon>
        <taxon>Sphingomonadaceae</taxon>
        <taxon>Sphingomonas</taxon>
    </lineage>
</organism>
<reference evidence="2 3" key="1">
    <citation type="submission" date="2017-09" db="EMBL/GenBank/DDBJ databases">
        <title>Sphingomonas ginsenosidimutans KACC 14949, whole genome shotgun sequence.</title>
        <authorList>
            <person name="Feng G."/>
            <person name="Zhu H."/>
        </authorList>
    </citation>
    <scope>NUCLEOTIDE SEQUENCE [LARGE SCALE GENOMIC DNA]</scope>
    <source>
        <strain evidence="2 3">KACC 14949</strain>
    </source>
</reference>
<feature type="domain" description="AAA+ ATPase" evidence="1">
    <location>
        <begin position="42"/>
        <end position="209"/>
    </location>
</feature>
<keyword evidence="3" id="KW-1185">Reference proteome</keyword>
<dbReference type="RefSeq" id="WP_096610494.1">
    <property type="nucleotide sequence ID" value="NZ_NWVD01000001.1"/>
</dbReference>
<dbReference type="Proteomes" id="UP000218784">
    <property type="component" value="Unassembled WGS sequence"/>
</dbReference>